<sequence length="39" mass="4163">MSAVTKEVTMANLYDHNTGEVPPAADAAVWPNSRGAYVQ</sequence>
<evidence type="ECO:0000313" key="1">
    <source>
        <dbReference type="EMBL" id="CRY80223.1"/>
    </source>
</evidence>
<evidence type="ECO:0000313" key="2">
    <source>
        <dbReference type="Proteomes" id="UP000057820"/>
    </source>
</evidence>
<dbReference type="EMBL" id="LN868939">
    <property type="protein sequence ID" value="CRY80223.1"/>
    <property type="molecule type" value="Genomic_DNA"/>
</dbReference>
<dbReference type="AlphaFoldDB" id="A0A0H5NY53"/>
<organism evidence="1 2">
    <name type="scientific">Nocardia farcinica</name>
    <dbReference type="NCBI Taxonomy" id="37329"/>
    <lineage>
        <taxon>Bacteria</taxon>
        <taxon>Bacillati</taxon>
        <taxon>Actinomycetota</taxon>
        <taxon>Actinomycetes</taxon>
        <taxon>Mycobacteriales</taxon>
        <taxon>Nocardiaceae</taxon>
        <taxon>Nocardia</taxon>
    </lineage>
</organism>
<geneLocation type="plasmid" evidence="1">
    <name>2</name>
</geneLocation>
<proteinExistence type="predicted"/>
<name>A0A0H5NY53_NOCFR</name>
<protein>
    <submittedName>
        <fullName evidence="1">Uncharacterized protein</fullName>
    </submittedName>
</protein>
<reference evidence="2" key="1">
    <citation type="submission" date="2015-03" db="EMBL/GenBank/DDBJ databases">
        <authorList>
            <consortium name="Pathogen Informatics"/>
        </authorList>
    </citation>
    <scope>NUCLEOTIDE SEQUENCE [LARGE SCALE GENOMIC DNA]</scope>
    <source>
        <strain evidence="2">NCTC11134</strain>
        <plasmid evidence="2">2</plasmid>
    </source>
</reference>
<dbReference type="KEGG" id="nfr:ERS450000_03746"/>
<accession>A0A0H5NY53</accession>
<dbReference type="Proteomes" id="UP000057820">
    <property type="component" value="Plasmid 2"/>
</dbReference>
<keyword evidence="1" id="KW-0614">Plasmid</keyword>
<gene>
    <name evidence="1" type="ORF">ERS450000_03746</name>
</gene>